<keyword evidence="1 5" id="KW-0489">Methyltransferase</keyword>
<organism evidence="5 6">
    <name type="scientific">Sanghuangporus baumii</name>
    <name type="common">Phellinus baumii</name>
    <dbReference type="NCBI Taxonomy" id="108892"/>
    <lineage>
        <taxon>Eukaryota</taxon>
        <taxon>Fungi</taxon>
        <taxon>Dikarya</taxon>
        <taxon>Basidiomycota</taxon>
        <taxon>Agaricomycotina</taxon>
        <taxon>Agaricomycetes</taxon>
        <taxon>Hymenochaetales</taxon>
        <taxon>Hymenochaetaceae</taxon>
        <taxon>Sanghuangporus</taxon>
    </lineage>
</organism>
<evidence type="ECO:0000259" key="4">
    <source>
        <dbReference type="Pfam" id="PF00891"/>
    </source>
</evidence>
<dbReference type="InterPro" id="IPR036390">
    <property type="entry name" value="WH_DNA-bd_sf"/>
</dbReference>
<dbReference type="Gene3D" id="3.40.50.150">
    <property type="entry name" value="Vaccinia Virus protein VP39"/>
    <property type="match status" value="1"/>
</dbReference>
<dbReference type="GO" id="GO:0008171">
    <property type="term" value="F:O-methyltransferase activity"/>
    <property type="evidence" value="ECO:0007669"/>
    <property type="project" value="InterPro"/>
</dbReference>
<dbReference type="Gene3D" id="1.10.10.10">
    <property type="entry name" value="Winged helix-like DNA-binding domain superfamily/Winged helix DNA-binding domain"/>
    <property type="match status" value="1"/>
</dbReference>
<dbReference type="InterPro" id="IPR036388">
    <property type="entry name" value="WH-like_DNA-bd_sf"/>
</dbReference>
<proteinExistence type="predicted"/>
<gene>
    <name evidence="5" type="ORF">A7U60_g7757</name>
</gene>
<dbReference type="SUPFAM" id="SSF53335">
    <property type="entry name" value="S-adenosyl-L-methionine-dependent methyltransferases"/>
    <property type="match status" value="1"/>
</dbReference>
<evidence type="ECO:0000256" key="3">
    <source>
        <dbReference type="ARBA" id="ARBA00022691"/>
    </source>
</evidence>
<dbReference type="InterPro" id="IPR029063">
    <property type="entry name" value="SAM-dependent_MTases_sf"/>
</dbReference>
<keyword evidence="3" id="KW-0949">S-adenosyl-L-methionine</keyword>
<comment type="caution">
    <text evidence="5">The sequence shown here is derived from an EMBL/GenBank/DDBJ whole genome shotgun (WGS) entry which is preliminary data.</text>
</comment>
<dbReference type="PROSITE" id="PS51683">
    <property type="entry name" value="SAM_OMT_II"/>
    <property type="match status" value="1"/>
</dbReference>
<dbReference type="InterPro" id="IPR001077">
    <property type="entry name" value="COMT_C"/>
</dbReference>
<sequence length="522" mass="56951">MNDDLKALRDIISSSVDSITAACEAAGTPFPSLNDPIQPSEFTRHGIRSQPAVMRSISLIVSAATQLIATVRPPPATMIISAFRYTLPAALGVIEAGNVAEILRDAGPKVEVVQPPPATMIISAFRYTLPASLGVVEAGNVAEILRDAGPQGLHINEIASKSGMDTKKFSSKSGMDTKKLSRILRYLATEHWFREVSPDIFANNLLSSLLDSGKEINEGFDRRSKHENSKGMSAMAGYVTNSADECIKSGSYLVEMMTDPNTKFSEEPNCSALQKAFNMTDTFFEFLDRPTEEYRRKRFAIVMARTNRGNTPAAIVESFDWESIPDGGILVDVGGGLGHVALEIAKAHPKLHIVVEDRPLVMDQAKSFWEENLPSHVDENKVHFLGVDFFEEQPKLPGPVDVFLLRNVIHDWPDKYAIKILRHLRNAAGPNTKLLVIDNVLDHVCGTDQDATRPPSPLLPNLGGASLLSYSADVAVFCVLNAGERTIEGFKDILTPSGWKFHGVRKNPISPVFKPAVTAGPA</sequence>
<evidence type="ECO:0000313" key="6">
    <source>
        <dbReference type="Proteomes" id="UP000757232"/>
    </source>
</evidence>
<name>A0A9Q5HSQ4_SANBA</name>
<keyword evidence="2" id="KW-0808">Transferase</keyword>
<dbReference type="SUPFAM" id="SSF46785">
    <property type="entry name" value="Winged helix' DNA-binding domain"/>
    <property type="match status" value="1"/>
</dbReference>
<reference evidence="5" key="1">
    <citation type="submission" date="2016-06" db="EMBL/GenBank/DDBJ databases">
        <title>Draft Genome sequence of the fungus Inonotus baumii.</title>
        <authorList>
            <person name="Zhu H."/>
            <person name="Lin W."/>
        </authorList>
    </citation>
    <scope>NUCLEOTIDE SEQUENCE</scope>
    <source>
        <strain evidence="5">821</strain>
    </source>
</reference>
<dbReference type="PANTHER" id="PTHR43712">
    <property type="entry name" value="PUTATIVE (AFU_ORTHOLOGUE AFUA_4G14580)-RELATED"/>
    <property type="match status" value="1"/>
</dbReference>
<dbReference type="GO" id="GO:0032259">
    <property type="term" value="P:methylation"/>
    <property type="evidence" value="ECO:0007669"/>
    <property type="project" value="UniProtKB-KW"/>
</dbReference>
<dbReference type="PANTHER" id="PTHR43712:SF2">
    <property type="entry name" value="O-METHYLTRANSFERASE CICE"/>
    <property type="match status" value="1"/>
</dbReference>
<protein>
    <submittedName>
        <fullName evidence="5">S-adenosyl-L-methionine-dependent methyltransferase</fullName>
    </submittedName>
</protein>
<dbReference type="Proteomes" id="UP000757232">
    <property type="component" value="Unassembled WGS sequence"/>
</dbReference>
<keyword evidence="6" id="KW-1185">Reference proteome</keyword>
<dbReference type="OrthoDB" id="2410195at2759"/>
<evidence type="ECO:0000313" key="5">
    <source>
        <dbReference type="EMBL" id="OCB85132.1"/>
    </source>
</evidence>
<feature type="domain" description="O-methyltransferase C-terminal" evidence="4">
    <location>
        <begin position="272"/>
        <end position="444"/>
    </location>
</feature>
<dbReference type="CDD" id="cd02440">
    <property type="entry name" value="AdoMet_MTases"/>
    <property type="match status" value="1"/>
</dbReference>
<dbReference type="Pfam" id="PF00891">
    <property type="entry name" value="Methyltransf_2"/>
    <property type="match status" value="1"/>
</dbReference>
<dbReference type="AlphaFoldDB" id="A0A9Q5HSQ4"/>
<dbReference type="EMBL" id="LNZH02000211">
    <property type="protein sequence ID" value="OCB85132.1"/>
    <property type="molecule type" value="Genomic_DNA"/>
</dbReference>
<accession>A0A9Q5HSQ4</accession>
<dbReference type="InterPro" id="IPR016461">
    <property type="entry name" value="COMT-like"/>
</dbReference>
<evidence type="ECO:0000256" key="1">
    <source>
        <dbReference type="ARBA" id="ARBA00022603"/>
    </source>
</evidence>
<evidence type="ECO:0000256" key="2">
    <source>
        <dbReference type="ARBA" id="ARBA00022679"/>
    </source>
</evidence>